<evidence type="ECO:0000256" key="4">
    <source>
        <dbReference type="ARBA" id="ARBA00022475"/>
    </source>
</evidence>
<keyword evidence="7 10" id="KW-0472">Membrane</keyword>
<evidence type="ECO:0000256" key="3">
    <source>
        <dbReference type="ARBA" id="ARBA00021717"/>
    </source>
</evidence>
<reference evidence="11 12" key="1">
    <citation type="submission" date="2020-04" db="EMBL/GenBank/DDBJ databases">
        <title>MicrobeNet Type strains.</title>
        <authorList>
            <person name="Nicholson A.C."/>
        </authorList>
    </citation>
    <scope>NUCLEOTIDE SEQUENCE [LARGE SCALE GENOMIC DNA]</scope>
    <source>
        <strain evidence="11 12">CCUG 61472</strain>
    </source>
</reference>
<dbReference type="GO" id="GO:0009425">
    <property type="term" value="C:bacterial-type flagellum basal body"/>
    <property type="evidence" value="ECO:0007669"/>
    <property type="project" value="UniProtKB-SubCell"/>
</dbReference>
<keyword evidence="11" id="KW-0966">Cell projection</keyword>
<gene>
    <name evidence="11" type="primary">fliR</name>
    <name evidence="11" type="ORF">HF964_04180</name>
</gene>
<dbReference type="GO" id="GO:0044780">
    <property type="term" value="P:bacterial-type flagellum assembly"/>
    <property type="evidence" value="ECO:0007669"/>
    <property type="project" value="UniProtKB-UniRule"/>
</dbReference>
<evidence type="ECO:0000256" key="2">
    <source>
        <dbReference type="ARBA" id="ARBA00009772"/>
    </source>
</evidence>
<evidence type="ECO:0000256" key="9">
    <source>
        <dbReference type="NCBIfam" id="TIGR01400"/>
    </source>
</evidence>
<dbReference type="InterPro" id="IPR002010">
    <property type="entry name" value="T3SS_IM_R"/>
</dbReference>
<comment type="subcellular location">
    <subcellularLocation>
        <location evidence="10">Cell membrane</location>
        <topology evidence="10">Multi-pass membrane protein</topology>
    </subcellularLocation>
    <subcellularLocation>
        <location evidence="10">Bacterial flagellum basal body</location>
    </subcellularLocation>
</comment>
<dbReference type="PRINTS" id="PR00953">
    <property type="entry name" value="TYPE3IMRPROT"/>
</dbReference>
<dbReference type="AlphaFoldDB" id="A0A7X6N4Z8"/>
<dbReference type="InterPro" id="IPR006303">
    <property type="entry name" value="FliR"/>
</dbReference>
<proteinExistence type="inferred from homology"/>
<comment type="caution">
    <text evidence="11">The sequence shown here is derived from an EMBL/GenBank/DDBJ whole genome shotgun (WGS) entry which is preliminary data.</text>
</comment>
<feature type="transmembrane region" description="Helical" evidence="10">
    <location>
        <begin position="119"/>
        <end position="138"/>
    </location>
</feature>
<evidence type="ECO:0000256" key="10">
    <source>
        <dbReference type="RuleBase" id="RU362071"/>
    </source>
</evidence>
<evidence type="ECO:0000313" key="11">
    <source>
        <dbReference type="EMBL" id="NKZ24008.1"/>
    </source>
</evidence>
<feature type="transmembrane region" description="Helical" evidence="10">
    <location>
        <begin position="171"/>
        <end position="194"/>
    </location>
</feature>
<keyword evidence="11" id="KW-0969">Cilium</keyword>
<keyword evidence="8 10" id="KW-0975">Bacterial flagellum</keyword>
<protein>
    <recommendedName>
        <fullName evidence="3 9">Flagellar biosynthetic protein FliR</fullName>
    </recommendedName>
</protein>
<keyword evidence="6 10" id="KW-1133">Transmembrane helix</keyword>
<organism evidence="11 12">
    <name type="scientific">Periweissella fabalis</name>
    <dbReference type="NCBI Taxonomy" id="1070421"/>
    <lineage>
        <taxon>Bacteria</taxon>
        <taxon>Bacillati</taxon>
        <taxon>Bacillota</taxon>
        <taxon>Bacilli</taxon>
        <taxon>Lactobacillales</taxon>
        <taxon>Lactobacillaceae</taxon>
        <taxon>Periweissella</taxon>
    </lineage>
</organism>
<name>A0A7X6N4Z8_9LACO</name>
<dbReference type="GO" id="GO:0005886">
    <property type="term" value="C:plasma membrane"/>
    <property type="evidence" value="ECO:0007669"/>
    <property type="project" value="UniProtKB-SubCell"/>
</dbReference>
<keyword evidence="4 10" id="KW-1003">Cell membrane</keyword>
<dbReference type="Pfam" id="PF01311">
    <property type="entry name" value="Bac_export_1"/>
    <property type="match status" value="1"/>
</dbReference>
<accession>A0A7X6N4Z8</accession>
<comment type="function">
    <text evidence="1 10">Role in flagellar biosynthesis.</text>
</comment>
<dbReference type="Proteomes" id="UP000549765">
    <property type="component" value="Unassembled WGS sequence"/>
</dbReference>
<evidence type="ECO:0000313" key="12">
    <source>
        <dbReference type="Proteomes" id="UP000549765"/>
    </source>
</evidence>
<dbReference type="NCBIfam" id="TIGR01400">
    <property type="entry name" value="fliR"/>
    <property type="match status" value="1"/>
</dbReference>
<dbReference type="PANTHER" id="PTHR30065">
    <property type="entry name" value="FLAGELLAR BIOSYNTHETIC PROTEIN FLIR"/>
    <property type="match status" value="1"/>
</dbReference>
<keyword evidence="5 10" id="KW-0812">Transmembrane</keyword>
<keyword evidence="11" id="KW-0282">Flagellum</keyword>
<feature type="transmembrane region" description="Helical" evidence="10">
    <location>
        <begin position="78"/>
        <end position="99"/>
    </location>
</feature>
<evidence type="ECO:0000256" key="6">
    <source>
        <dbReference type="ARBA" id="ARBA00022989"/>
    </source>
</evidence>
<dbReference type="EMBL" id="JAAXPN010000003">
    <property type="protein sequence ID" value="NKZ24008.1"/>
    <property type="molecule type" value="Genomic_DNA"/>
</dbReference>
<keyword evidence="12" id="KW-1185">Reference proteome</keyword>
<dbReference type="GO" id="GO:0006605">
    <property type="term" value="P:protein targeting"/>
    <property type="evidence" value="ECO:0007669"/>
    <property type="project" value="UniProtKB-UniRule"/>
</dbReference>
<dbReference type="PANTHER" id="PTHR30065:SF1">
    <property type="entry name" value="SURFACE PRESENTATION OF ANTIGENS PROTEIN SPAR"/>
    <property type="match status" value="1"/>
</dbReference>
<feature type="transmembrane region" description="Helical" evidence="10">
    <location>
        <begin position="44"/>
        <end position="66"/>
    </location>
</feature>
<evidence type="ECO:0000256" key="8">
    <source>
        <dbReference type="ARBA" id="ARBA00023143"/>
    </source>
</evidence>
<dbReference type="RefSeq" id="WP_168721810.1">
    <property type="nucleotide sequence ID" value="NZ_JAAXPN010000003.1"/>
</dbReference>
<evidence type="ECO:0000256" key="5">
    <source>
        <dbReference type="ARBA" id="ARBA00022692"/>
    </source>
</evidence>
<comment type="similarity">
    <text evidence="2 10">Belongs to the FliR/MopE/SpaR family.</text>
</comment>
<sequence>MAQVQEGLLILCRIAAFIAISPVFSEKNFPQTAKVGLSGALTIMAWPAVTHFTGTQSYVIFALLVIKEVIFGMSMGYITKLIFSAVMLAGSVIDFQIGFSAAQLYDPSFESSMSQYGRVYYWLALCAFFISGLHRLLIKGILLSFSVVPLGGINYTGATIDGIVQTFATSFAMGVSLAAPLVVALITIDITLGFVSRTVPQLNVLMMSLPVKQALGFLITIILLPNILSMLMHDIPNSVQTMWEFIKSVR</sequence>
<feature type="transmembrane region" description="Helical" evidence="10">
    <location>
        <begin position="7"/>
        <end position="24"/>
    </location>
</feature>
<evidence type="ECO:0000256" key="7">
    <source>
        <dbReference type="ARBA" id="ARBA00023136"/>
    </source>
</evidence>
<evidence type="ECO:0000256" key="1">
    <source>
        <dbReference type="ARBA" id="ARBA00002578"/>
    </source>
</evidence>